<protein>
    <submittedName>
        <fullName evidence="1">Uncharacterized protein</fullName>
    </submittedName>
</protein>
<sequence length="389" mass="42380">MIFKSSHPGSPDVSVVLSGVSVDYTTIQSVTVDMHENMHDMATITFSGLIPVGITDYIGVPVYISIAAGVGRNVEFFGYVSFIEPLMETRKGLINNSPVQSAVATCMGASDDMTIPKHRTWEKVTLPQLVEKIATSYGYSYAVPADSFVWQRLLQNGVSDWHLLSKACHDIGYSMTASATHIHIYDPYKTISRQLPYVELVTVKGASGDIQYAPGRIMEFKGLFGNTTLDKTIYNYDFVGLDSAGNLVKGSTDNESFSNYGELAERVGTAEATANVTSQEMLNKVVEASTKTHYPYNATVMTTGIPDPVPGSVVKIDKYASNFDGLWLVRGIKHTISRSHYVSELTLATDSTTGKQYVAVPGSAFKTPPAPTLNNNQWVATVDFGDVYV</sequence>
<gene>
    <name evidence="1" type="ORF">UFOVP1130_78</name>
</gene>
<evidence type="ECO:0000313" key="1">
    <source>
        <dbReference type="EMBL" id="CAB4185568.1"/>
    </source>
</evidence>
<organism evidence="1">
    <name type="scientific">uncultured Caudovirales phage</name>
    <dbReference type="NCBI Taxonomy" id="2100421"/>
    <lineage>
        <taxon>Viruses</taxon>
        <taxon>Duplodnaviria</taxon>
        <taxon>Heunggongvirae</taxon>
        <taxon>Uroviricota</taxon>
        <taxon>Caudoviricetes</taxon>
        <taxon>Peduoviridae</taxon>
        <taxon>Maltschvirus</taxon>
        <taxon>Maltschvirus maltsch</taxon>
    </lineage>
</organism>
<proteinExistence type="predicted"/>
<accession>A0A6J5QX16</accession>
<reference evidence="1" key="1">
    <citation type="submission" date="2020-05" db="EMBL/GenBank/DDBJ databases">
        <authorList>
            <person name="Chiriac C."/>
            <person name="Salcher M."/>
            <person name="Ghai R."/>
            <person name="Kavagutti S V."/>
        </authorList>
    </citation>
    <scope>NUCLEOTIDE SEQUENCE</scope>
</reference>
<dbReference type="SUPFAM" id="SSF69279">
    <property type="entry name" value="Phage tail proteins"/>
    <property type="match status" value="1"/>
</dbReference>
<dbReference type="EMBL" id="LR797078">
    <property type="protein sequence ID" value="CAB4185568.1"/>
    <property type="molecule type" value="Genomic_DNA"/>
</dbReference>
<name>A0A6J5QX16_9CAUD</name>